<dbReference type="CDD" id="cd04301">
    <property type="entry name" value="NAT_SF"/>
    <property type="match status" value="1"/>
</dbReference>
<dbReference type="RefSeq" id="WP_091125578.1">
    <property type="nucleotide sequence ID" value="NZ_FOLB01000012.1"/>
</dbReference>
<dbReference type="Pfam" id="PF00583">
    <property type="entry name" value="Acetyltransf_1"/>
    <property type="match status" value="1"/>
</dbReference>
<proteinExistence type="predicted"/>
<evidence type="ECO:0000256" key="1">
    <source>
        <dbReference type="ARBA" id="ARBA00022679"/>
    </source>
</evidence>
<protein>
    <submittedName>
        <fullName evidence="4">Acetyltransferase (GNAT) family protein</fullName>
    </submittedName>
</protein>
<evidence type="ECO:0000313" key="4">
    <source>
        <dbReference type="EMBL" id="SFC84335.1"/>
    </source>
</evidence>
<keyword evidence="2" id="KW-0012">Acyltransferase</keyword>
<accession>A0A1I1MGP8</accession>
<evidence type="ECO:0000313" key="5">
    <source>
        <dbReference type="Proteomes" id="UP000198832"/>
    </source>
</evidence>
<dbReference type="Proteomes" id="UP000198832">
    <property type="component" value="Unassembled WGS sequence"/>
</dbReference>
<dbReference type="EMBL" id="FOLB01000012">
    <property type="protein sequence ID" value="SFC84335.1"/>
    <property type="molecule type" value="Genomic_DNA"/>
</dbReference>
<reference evidence="4 5" key="1">
    <citation type="submission" date="2016-10" db="EMBL/GenBank/DDBJ databases">
        <authorList>
            <person name="de Groot N.N."/>
        </authorList>
    </citation>
    <scope>NUCLEOTIDE SEQUENCE [LARGE SCALE GENOMIC DNA]</scope>
    <source>
        <strain evidence="4 5">CGMCC 1.7056</strain>
    </source>
</reference>
<feature type="domain" description="N-acetyltransferase" evidence="3">
    <location>
        <begin position="10"/>
        <end position="160"/>
    </location>
</feature>
<dbReference type="GO" id="GO:0016747">
    <property type="term" value="F:acyltransferase activity, transferring groups other than amino-acyl groups"/>
    <property type="evidence" value="ECO:0007669"/>
    <property type="project" value="InterPro"/>
</dbReference>
<gene>
    <name evidence="4" type="ORF">SAMN04487968_11284</name>
</gene>
<sequence length="164" mass="18298">MAADPRRPQLPFETVDPAADHAREAMARYFAELDERFPQGFDPGPHTHEDDETLRAPVGAFVVAVSDGHPVAGGGVRAYDGAAEIKRMWVDGDWRGAGLGSRLLRHLEEVARDLGHDTVRLDTNETLRDAIAMYERAGYTRIDRYNDNPYATHFFQKPLGGTKH</sequence>
<dbReference type="InterPro" id="IPR000182">
    <property type="entry name" value="GNAT_dom"/>
</dbReference>
<organism evidence="4 5">
    <name type="scientific">Nocardioides terrae</name>
    <dbReference type="NCBI Taxonomy" id="574651"/>
    <lineage>
        <taxon>Bacteria</taxon>
        <taxon>Bacillati</taxon>
        <taxon>Actinomycetota</taxon>
        <taxon>Actinomycetes</taxon>
        <taxon>Propionibacteriales</taxon>
        <taxon>Nocardioidaceae</taxon>
        <taxon>Nocardioides</taxon>
    </lineage>
</organism>
<dbReference type="InterPro" id="IPR050832">
    <property type="entry name" value="Bact_Acetyltransf"/>
</dbReference>
<dbReference type="InterPro" id="IPR016181">
    <property type="entry name" value="Acyl_CoA_acyltransferase"/>
</dbReference>
<dbReference type="Gene3D" id="3.40.630.30">
    <property type="match status" value="1"/>
</dbReference>
<dbReference type="STRING" id="574651.SAMN04487968_11284"/>
<dbReference type="AlphaFoldDB" id="A0A1I1MGP8"/>
<dbReference type="PANTHER" id="PTHR43877">
    <property type="entry name" value="AMINOALKYLPHOSPHONATE N-ACETYLTRANSFERASE-RELATED-RELATED"/>
    <property type="match status" value="1"/>
</dbReference>
<dbReference type="SUPFAM" id="SSF55729">
    <property type="entry name" value="Acyl-CoA N-acyltransferases (Nat)"/>
    <property type="match status" value="1"/>
</dbReference>
<evidence type="ECO:0000256" key="2">
    <source>
        <dbReference type="ARBA" id="ARBA00023315"/>
    </source>
</evidence>
<name>A0A1I1MGP8_9ACTN</name>
<dbReference type="OrthoDB" id="70840at2"/>
<keyword evidence="1 4" id="KW-0808">Transferase</keyword>
<keyword evidence="5" id="KW-1185">Reference proteome</keyword>
<evidence type="ECO:0000259" key="3">
    <source>
        <dbReference type="PROSITE" id="PS51186"/>
    </source>
</evidence>
<dbReference type="PROSITE" id="PS51186">
    <property type="entry name" value="GNAT"/>
    <property type="match status" value="1"/>
</dbReference>
<dbReference type="PANTHER" id="PTHR43877:SF2">
    <property type="entry name" value="AMINOALKYLPHOSPHONATE N-ACETYLTRANSFERASE-RELATED"/>
    <property type="match status" value="1"/>
</dbReference>